<dbReference type="GO" id="GO:0006508">
    <property type="term" value="P:proteolysis"/>
    <property type="evidence" value="ECO:0007669"/>
    <property type="project" value="InterPro"/>
</dbReference>
<dbReference type="KEGG" id="ade:Adeh_2413"/>
<keyword evidence="2" id="KW-0732">Signal</keyword>
<accession>Q2IKK2</accession>
<name>Q2IKK2_ANADE</name>
<dbReference type="Proteomes" id="UP000001935">
    <property type="component" value="Chromosome"/>
</dbReference>
<feature type="signal peptide" evidence="2">
    <location>
        <begin position="1"/>
        <end position="38"/>
    </location>
</feature>
<dbReference type="PROSITE" id="PS50208">
    <property type="entry name" value="CASPASE_P20"/>
    <property type="match status" value="1"/>
</dbReference>
<evidence type="ECO:0000313" key="5">
    <source>
        <dbReference type="Proteomes" id="UP000001935"/>
    </source>
</evidence>
<feature type="domain" description="Caspase family p20" evidence="3">
    <location>
        <begin position="77"/>
        <end position="210"/>
    </location>
</feature>
<dbReference type="STRING" id="290397.Adeh_2413"/>
<reference evidence="4" key="1">
    <citation type="submission" date="2006-01" db="EMBL/GenBank/DDBJ databases">
        <title>Complete sequence of Anaeromyxobacter dehalogenans 2CP-C.</title>
        <authorList>
            <consortium name="US DOE Joint Genome Institute"/>
            <person name="Copeland A."/>
            <person name="Lucas S."/>
            <person name="Lapidus A."/>
            <person name="Barry K."/>
            <person name="Detter J.C."/>
            <person name="Glavina T."/>
            <person name="Hammon N."/>
            <person name="Israni S."/>
            <person name="Pitluck S."/>
            <person name="Brettin T."/>
            <person name="Bruce D."/>
            <person name="Han C."/>
            <person name="Tapia R."/>
            <person name="Gilna P."/>
            <person name="Kiss H."/>
            <person name="Schmutz J."/>
            <person name="Larimer F."/>
            <person name="Land M."/>
            <person name="Kyrpides N."/>
            <person name="Anderson I."/>
            <person name="Sanford R.A."/>
            <person name="Ritalahti K.M."/>
            <person name="Thomas H.S."/>
            <person name="Kirby J.R."/>
            <person name="Zhulin I.B."/>
            <person name="Loeffler F.E."/>
            <person name="Richardson P."/>
        </authorList>
    </citation>
    <scope>NUCLEOTIDE SEQUENCE</scope>
    <source>
        <strain evidence="4">2CP-C</strain>
    </source>
</reference>
<dbReference type="OrthoDB" id="5484400at2"/>
<gene>
    <name evidence="4" type="ordered locus">Adeh_2413</name>
</gene>
<evidence type="ECO:0000259" key="3">
    <source>
        <dbReference type="PROSITE" id="PS50208"/>
    </source>
</evidence>
<dbReference type="PANTHER" id="PTHR22576">
    <property type="entry name" value="MUCOSA ASSOCIATED LYMPHOID TISSUE LYMPHOMA TRANSLOCATION PROTEIN 1/PARACASPASE"/>
    <property type="match status" value="1"/>
</dbReference>
<evidence type="ECO:0000313" key="4">
    <source>
        <dbReference type="EMBL" id="ABC82183.1"/>
    </source>
</evidence>
<protein>
    <submittedName>
        <fullName evidence="4">Peptidase C14, caspase catalytic subunit p20</fullName>
    </submittedName>
</protein>
<dbReference type="InterPro" id="IPR011600">
    <property type="entry name" value="Pept_C14_caspase"/>
</dbReference>
<dbReference type="HOGENOM" id="CLU_496803_0_0_7"/>
<feature type="chain" id="PRO_5004210469" evidence="2">
    <location>
        <begin position="39"/>
        <end position="579"/>
    </location>
</feature>
<organism evidence="4 5">
    <name type="scientific">Anaeromyxobacter dehalogenans (strain 2CP-C)</name>
    <dbReference type="NCBI Taxonomy" id="290397"/>
    <lineage>
        <taxon>Bacteria</taxon>
        <taxon>Pseudomonadati</taxon>
        <taxon>Myxococcota</taxon>
        <taxon>Myxococcia</taxon>
        <taxon>Myxococcales</taxon>
        <taxon>Cystobacterineae</taxon>
        <taxon>Anaeromyxobacteraceae</taxon>
        <taxon>Anaeromyxobacter</taxon>
    </lineage>
</organism>
<proteinExistence type="predicted"/>
<feature type="region of interest" description="Disordered" evidence="1">
    <location>
        <begin position="35"/>
        <end position="58"/>
    </location>
</feature>
<dbReference type="Gene3D" id="3.40.50.1460">
    <property type="match status" value="1"/>
</dbReference>
<dbReference type="AlphaFoldDB" id="Q2IKK2"/>
<dbReference type="InterPro" id="IPR052039">
    <property type="entry name" value="Caspase-related_regulators"/>
</dbReference>
<dbReference type="Pfam" id="PF00656">
    <property type="entry name" value="Peptidase_C14"/>
    <property type="match status" value="1"/>
</dbReference>
<evidence type="ECO:0000256" key="1">
    <source>
        <dbReference type="SAM" id="MobiDB-lite"/>
    </source>
</evidence>
<sequence length="579" mass="61956">MFAPSPSPPRPAAAPPRARRACALLAALACLAPAPGRADGPADDAPPPATNAGPAAEKGGLVPLDLPRAKVAAAHAPRRLALLLGVQRFDDASWRPLRYPDADARALGEALRDPGGFDEVRVLTGATRAEVRDALRALASSDRDERDTVVVYVSSHGTLARDAAGQLRRYLVVRDTRLDDVPGTALAMDELNAEFDRLRSRRKVLVLATCHSGGGKSLLPDEVRRELEATKAGFLVRPIEEVSRASTVLAASDWGETAREDERLGHDIYTYFLVEALRAGADRNGDGAVTASEAHDYARRRTYAYTAGRQRPSAESTEVGADPIVLVGRVERKGKPELYSYATRLDGFTVSVDGRPLAELPGGVVLEPGRSRVQLAKGGGPALLDRTVSLDPGERVDVLTLLERAQGRWEAAPRVALLAFLDARSRREVLGPVPGFGAAFTARGWPAPSLSLRLDLVTSFGRSRIRQDGAEATFGYTALAAGVGVPWRFEPAALRGAALLAGPRLSLLWLDRRFDLALAPPAQRVLTFTPGLLLGAAVPLGRGFTAGAELHLDWLLLRVDRENRSTGLAELLVGAGYRF</sequence>
<dbReference type="InterPro" id="IPR029030">
    <property type="entry name" value="Caspase-like_dom_sf"/>
</dbReference>
<evidence type="ECO:0000256" key="2">
    <source>
        <dbReference type="SAM" id="SignalP"/>
    </source>
</evidence>
<dbReference type="InterPro" id="IPR001309">
    <property type="entry name" value="Pept_C14_p20"/>
</dbReference>
<dbReference type="eggNOG" id="COG4249">
    <property type="taxonomic scope" value="Bacteria"/>
</dbReference>
<dbReference type="SUPFAM" id="SSF52129">
    <property type="entry name" value="Caspase-like"/>
    <property type="match status" value="1"/>
</dbReference>
<dbReference type="EMBL" id="CP000251">
    <property type="protein sequence ID" value="ABC82183.1"/>
    <property type="molecule type" value="Genomic_DNA"/>
</dbReference>
<dbReference type="RefSeq" id="WP_011421465.1">
    <property type="nucleotide sequence ID" value="NC_007760.1"/>
</dbReference>
<dbReference type="PANTHER" id="PTHR22576:SF37">
    <property type="entry name" value="MUCOSA-ASSOCIATED LYMPHOID TISSUE LYMPHOMA TRANSLOCATION PROTEIN 1"/>
    <property type="match status" value="1"/>
</dbReference>
<dbReference type="GO" id="GO:0004197">
    <property type="term" value="F:cysteine-type endopeptidase activity"/>
    <property type="evidence" value="ECO:0007669"/>
    <property type="project" value="InterPro"/>
</dbReference>